<dbReference type="KEGG" id="stcm:SCMC78_32680"/>
<name>A0AB33KFP5_9ACTN</name>
<feature type="domain" description="AB hydrolase-1" evidence="2">
    <location>
        <begin position="104"/>
        <end position="333"/>
    </location>
</feature>
<proteinExistence type="predicted"/>
<gene>
    <name evidence="3" type="ORF">SCMC78_32680</name>
</gene>
<dbReference type="InterPro" id="IPR000073">
    <property type="entry name" value="AB_hydrolase_1"/>
</dbReference>
<evidence type="ECO:0000256" key="1">
    <source>
        <dbReference type="SAM" id="MobiDB-lite"/>
    </source>
</evidence>
<feature type="region of interest" description="Disordered" evidence="1">
    <location>
        <begin position="1"/>
        <end position="89"/>
    </location>
</feature>
<dbReference type="SUPFAM" id="SSF53474">
    <property type="entry name" value="alpha/beta-Hydrolases"/>
    <property type="match status" value="1"/>
</dbReference>
<dbReference type="RefSeq" id="WP_397725786.1">
    <property type="nucleotide sequence ID" value="NZ_AP035884.1"/>
</dbReference>
<accession>A0AB33KFP5</accession>
<dbReference type="AlphaFoldDB" id="A0AB33KFP5"/>
<dbReference type="EMBL" id="AP035884">
    <property type="protein sequence ID" value="BFP53461.1"/>
    <property type="molecule type" value="Genomic_DNA"/>
</dbReference>
<evidence type="ECO:0000313" key="3">
    <source>
        <dbReference type="EMBL" id="BFP53461.1"/>
    </source>
</evidence>
<feature type="compositionally biased region" description="Low complexity" evidence="1">
    <location>
        <begin position="28"/>
        <end position="45"/>
    </location>
</feature>
<dbReference type="Gene3D" id="3.40.50.1820">
    <property type="entry name" value="alpha/beta hydrolase"/>
    <property type="match status" value="1"/>
</dbReference>
<protein>
    <recommendedName>
        <fullName evidence="2">AB hydrolase-1 domain-containing protein</fullName>
    </recommendedName>
</protein>
<sequence>MSSATGTAAGPVSPALPDTLPAPRVRPEAVATTAPPETTTASAPVRQTTTATAPVRPKPATTAPVRSARPRTAVVPRGFATGTGPPVELHRHPVAGGPVTGRMLLLHGLGNSATVWDAFLAHRPAGQELWTADLPWRGAGDGGWHRAPDATRWLAEALDGVPGGAGTVVAHSFSALQTLALLDRELDAGRDPFERYGIEGLVLVSPFYRRTAEEFDWDSMTRYPAEFERIMEEGIRVHSGGRLDPEIQLSMARRVCDRIGPYGWLRFVDSYLRTPWLRPGRIRVPVAVVCGALDIAVDPAEGRDLTADLPDAYIRVLTDCGHFLMTERPAEFSSVVGDFVMSLSSRARSQRPGDRAPGEPAP</sequence>
<dbReference type="InterPro" id="IPR029058">
    <property type="entry name" value="AB_hydrolase_fold"/>
</dbReference>
<dbReference type="GO" id="GO:0003824">
    <property type="term" value="F:catalytic activity"/>
    <property type="evidence" value="ECO:0007669"/>
    <property type="project" value="UniProtKB-ARBA"/>
</dbReference>
<evidence type="ECO:0000259" key="2">
    <source>
        <dbReference type="Pfam" id="PF12697"/>
    </source>
</evidence>
<dbReference type="Pfam" id="PF12697">
    <property type="entry name" value="Abhydrolase_6"/>
    <property type="match status" value="1"/>
</dbReference>
<dbReference type="PANTHER" id="PTHR43689:SF8">
    <property type="entry name" value="ALPHA_BETA-HYDROLASES SUPERFAMILY PROTEIN"/>
    <property type="match status" value="1"/>
</dbReference>
<dbReference type="PANTHER" id="PTHR43689">
    <property type="entry name" value="HYDROLASE"/>
    <property type="match status" value="1"/>
</dbReference>
<organism evidence="3">
    <name type="scientific">Streptomyces sp. CMC78</name>
    <dbReference type="NCBI Taxonomy" id="3231512"/>
    <lineage>
        <taxon>Bacteria</taxon>
        <taxon>Bacillati</taxon>
        <taxon>Actinomycetota</taxon>
        <taxon>Actinomycetes</taxon>
        <taxon>Kitasatosporales</taxon>
        <taxon>Streptomycetaceae</taxon>
        <taxon>Streptomyces</taxon>
    </lineage>
</organism>
<reference evidence="3" key="1">
    <citation type="submission" date="2024-07" db="EMBL/GenBank/DDBJ databases">
        <title>Complete genome sequences of cellulolytic bacteria, Kitasatospora sp. CMC57 and Streptomyces sp. CMC78, isolated from Japanese agricultural soil.</title>
        <authorList>
            <person name="Hashimoto T."/>
            <person name="Ito M."/>
            <person name="Iwamoto M."/>
            <person name="Fukahori D."/>
            <person name="Shoda T."/>
            <person name="Sakoda M."/>
            <person name="Morohoshi T."/>
            <person name="Mitsuboshi M."/>
            <person name="Nishizawa T."/>
        </authorList>
    </citation>
    <scope>NUCLEOTIDE SEQUENCE</scope>
    <source>
        <strain evidence="3">CMC78</strain>
    </source>
</reference>